<dbReference type="GO" id="GO:0005829">
    <property type="term" value="C:cytosol"/>
    <property type="evidence" value="ECO:0007669"/>
    <property type="project" value="TreeGrafter"/>
</dbReference>
<dbReference type="NCBIfam" id="NF002497">
    <property type="entry name" value="PRK01827.1-3"/>
    <property type="match status" value="1"/>
</dbReference>
<dbReference type="Pfam" id="PF00303">
    <property type="entry name" value="Thymidylat_synt"/>
    <property type="match status" value="1"/>
</dbReference>
<keyword evidence="4" id="KW-0808">Transferase</keyword>
<evidence type="ECO:0000256" key="1">
    <source>
        <dbReference type="ARBA" id="ARBA00004992"/>
    </source>
</evidence>
<dbReference type="InterPro" id="IPR000398">
    <property type="entry name" value="Thymidylate_synthase"/>
</dbReference>
<evidence type="ECO:0000256" key="5">
    <source>
        <dbReference type="ARBA" id="ARBA00022727"/>
    </source>
</evidence>
<dbReference type="OrthoDB" id="766at2759"/>
<dbReference type="STRING" id="763665.A0A2G5B652"/>
<feature type="domain" description="Thymidylate synthase/dCMP hydroxymethylase" evidence="8">
    <location>
        <begin position="14"/>
        <end position="303"/>
    </location>
</feature>
<keyword evidence="10" id="KW-1185">Reference proteome</keyword>
<dbReference type="InterPro" id="IPR020940">
    <property type="entry name" value="Thymidylate_synthase_AS"/>
</dbReference>
<evidence type="ECO:0000256" key="7">
    <source>
        <dbReference type="PROSITE-ProRule" id="PRU10016"/>
    </source>
</evidence>
<proteinExistence type="inferred from homology"/>
<dbReference type="InterPro" id="IPR023451">
    <property type="entry name" value="Thymidate_synth/dCMP_Mease_dom"/>
</dbReference>
<organism evidence="9 10">
    <name type="scientific">Coemansia reversa (strain ATCC 12441 / NRRL 1564)</name>
    <dbReference type="NCBI Taxonomy" id="763665"/>
    <lineage>
        <taxon>Eukaryota</taxon>
        <taxon>Fungi</taxon>
        <taxon>Fungi incertae sedis</taxon>
        <taxon>Zoopagomycota</taxon>
        <taxon>Kickxellomycotina</taxon>
        <taxon>Kickxellomycetes</taxon>
        <taxon>Kickxellales</taxon>
        <taxon>Kickxellaceae</taxon>
        <taxon>Coemansia</taxon>
    </lineage>
</organism>
<dbReference type="PANTHER" id="PTHR11548:SF2">
    <property type="entry name" value="THYMIDYLATE SYNTHASE"/>
    <property type="match status" value="1"/>
</dbReference>
<dbReference type="PROSITE" id="PS00091">
    <property type="entry name" value="THYMIDYLATE_SYNTHASE"/>
    <property type="match status" value="1"/>
</dbReference>
<dbReference type="GO" id="GO:0032259">
    <property type="term" value="P:methylation"/>
    <property type="evidence" value="ECO:0007669"/>
    <property type="project" value="UniProtKB-KW"/>
</dbReference>
<comment type="pathway">
    <text evidence="1">Pyrimidine metabolism; dTTP biosynthesis.</text>
</comment>
<dbReference type="EC" id="2.1.1.45" evidence="2"/>
<dbReference type="PANTHER" id="PTHR11548">
    <property type="entry name" value="THYMIDYLATE SYNTHASE 1"/>
    <property type="match status" value="1"/>
</dbReference>
<dbReference type="HAMAP" id="MF_00008">
    <property type="entry name" value="Thymidy_synth_bact"/>
    <property type="match status" value="1"/>
</dbReference>
<dbReference type="GO" id="GO:0006235">
    <property type="term" value="P:dTTP biosynthetic process"/>
    <property type="evidence" value="ECO:0007669"/>
    <property type="project" value="UniProtKB-UniPathway"/>
</dbReference>
<dbReference type="FunFam" id="3.30.572.10:FF:000002">
    <property type="entry name" value="Possible thymidylate synthase"/>
    <property type="match status" value="1"/>
</dbReference>
<dbReference type="UniPathway" id="UPA00575"/>
<evidence type="ECO:0000259" key="8">
    <source>
        <dbReference type="Pfam" id="PF00303"/>
    </source>
</evidence>
<dbReference type="Gene3D" id="3.30.572.10">
    <property type="entry name" value="Thymidylate synthase/dCMP hydroxymethylase domain"/>
    <property type="match status" value="1"/>
</dbReference>
<dbReference type="InterPro" id="IPR036926">
    <property type="entry name" value="Thymidate_synth/dCMP_Mease_sf"/>
</dbReference>
<evidence type="ECO:0000256" key="2">
    <source>
        <dbReference type="ARBA" id="ARBA00011947"/>
    </source>
</evidence>
<evidence type="ECO:0000256" key="4">
    <source>
        <dbReference type="ARBA" id="ARBA00022679"/>
    </source>
</evidence>
<accession>A0A2G5B652</accession>
<protein>
    <recommendedName>
        <fullName evidence="2">thymidylate synthase</fullName>
        <ecNumber evidence="2">2.1.1.45</ecNumber>
    </recommendedName>
</protein>
<dbReference type="GO" id="GO:0005739">
    <property type="term" value="C:mitochondrion"/>
    <property type="evidence" value="ECO:0007669"/>
    <property type="project" value="TreeGrafter"/>
</dbReference>
<dbReference type="GO" id="GO:0006231">
    <property type="term" value="P:dTMP biosynthetic process"/>
    <property type="evidence" value="ECO:0007669"/>
    <property type="project" value="InterPro"/>
</dbReference>
<reference evidence="9 10" key="1">
    <citation type="journal article" date="2015" name="Genome Biol. Evol.">
        <title>Phylogenomic analyses indicate that early fungi evolved digesting cell walls of algal ancestors of land plants.</title>
        <authorList>
            <person name="Chang Y."/>
            <person name="Wang S."/>
            <person name="Sekimoto S."/>
            <person name="Aerts A.L."/>
            <person name="Choi C."/>
            <person name="Clum A."/>
            <person name="LaButti K.M."/>
            <person name="Lindquist E.A."/>
            <person name="Yee Ngan C."/>
            <person name="Ohm R.A."/>
            <person name="Salamov A.A."/>
            <person name="Grigoriev I.V."/>
            <person name="Spatafora J.W."/>
            <person name="Berbee M.L."/>
        </authorList>
    </citation>
    <scope>NUCLEOTIDE SEQUENCE [LARGE SCALE GENOMIC DNA]</scope>
    <source>
        <strain evidence="9 10">NRRL 1564</strain>
    </source>
</reference>
<evidence type="ECO:0000313" key="9">
    <source>
        <dbReference type="EMBL" id="PIA14485.1"/>
    </source>
</evidence>
<dbReference type="SUPFAM" id="SSF55831">
    <property type="entry name" value="Thymidylate synthase/dCMP hydroxymethylase"/>
    <property type="match status" value="1"/>
</dbReference>
<keyword evidence="3" id="KW-0489">Methyltransferase</keyword>
<evidence type="ECO:0000256" key="6">
    <source>
        <dbReference type="ARBA" id="ARBA00047344"/>
    </source>
</evidence>
<dbReference type="Proteomes" id="UP000242474">
    <property type="component" value="Unassembled WGS sequence"/>
</dbReference>
<keyword evidence="5" id="KW-0545">Nucleotide biosynthesis</keyword>
<sequence length="303" mass="34427">MTASENISANSEEKQYLNLLEEILEKGERRGDRTGTGTIALFAPPQLRFNLADDTFPLLTTKRVFWRGVAEELLWFIRAQTDANVLRDKDIHIWDGNGSREFLDSRGLSHHREGDLGPVYGFQWRHFGADYVNADTDYSGQGVDQLAEVIRKIREDPTDRRIIMSAWNPADLGKMALPPCHMFAQFYVSNPCTEQATLSCQMYQRSCDMGLGVPFNIASYALLTRLIAQVTGLKPGHLVHCMGDTHIYSNHVDALKIQLKREPRPFPKMIIKRTPDNIEDFTMQDLEIIGYTPHGKIPMDMAV</sequence>
<evidence type="ECO:0000256" key="3">
    <source>
        <dbReference type="ARBA" id="ARBA00022603"/>
    </source>
</evidence>
<dbReference type="InterPro" id="IPR045097">
    <property type="entry name" value="Thymidate_synth/dCMP_Mease"/>
</dbReference>
<gene>
    <name evidence="9" type="ORF">COEREDRAFT_47020</name>
</gene>
<dbReference type="PRINTS" id="PR00108">
    <property type="entry name" value="THYMDSNTHASE"/>
</dbReference>
<name>A0A2G5B652_COERN</name>
<dbReference type="NCBIfam" id="TIGR03284">
    <property type="entry name" value="thym_sym"/>
    <property type="match status" value="1"/>
</dbReference>
<dbReference type="EMBL" id="KZ303517">
    <property type="protein sequence ID" value="PIA14485.1"/>
    <property type="molecule type" value="Genomic_DNA"/>
</dbReference>
<dbReference type="AlphaFoldDB" id="A0A2G5B652"/>
<dbReference type="GO" id="GO:0004799">
    <property type="term" value="F:thymidylate synthase activity"/>
    <property type="evidence" value="ECO:0007669"/>
    <property type="project" value="UniProtKB-EC"/>
</dbReference>
<comment type="catalytic activity">
    <reaction evidence="6">
        <text>dUMP + (6R)-5,10-methylene-5,6,7,8-tetrahydrofolate = 7,8-dihydrofolate + dTMP</text>
        <dbReference type="Rhea" id="RHEA:12104"/>
        <dbReference type="ChEBI" id="CHEBI:15636"/>
        <dbReference type="ChEBI" id="CHEBI:57451"/>
        <dbReference type="ChEBI" id="CHEBI:63528"/>
        <dbReference type="ChEBI" id="CHEBI:246422"/>
        <dbReference type="EC" id="2.1.1.45"/>
    </reaction>
</comment>
<evidence type="ECO:0000313" key="10">
    <source>
        <dbReference type="Proteomes" id="UP000242474"/>
    </source>
</evidence>
<dbReference type="CDD" id="cd00351">
    <property type="entry name" value="TS_Pyrimidine_HMase"/>
    <property type="match status" value="1"/>
</dbReference>
<feature type="active site" evidence="7">
    <location>
        <position position="180"/>
    </location>
</feature>